<comment type="caution">
    <text evidence="1">The sequence shown here is derived from an EMBL/GenBank/DDBJ whole genome shotgun (WGS) entry which is preliminary data.</text>
</comment>
<keyword evidence="2" id="KW-1185">Reference proteome</keyword>
<dbReference type="PROSITE" id="PS00903">
    <property type="entry name" value="CYT_DCMP_DEAMINASES_1"/>
    <property type="match status" value="1"/>
</dbReference>
<name>A0A545U9H0_9GAMM</name>
<dbReference type="Gene3D" id="3.40.140.10">
    <property type="entry name" value="Cytidine Deaminase, domain 2"/>
    <property type="match status" value="1"/>
</dbReference>
<dbReference type="RefSeq" id="WP_142902274.1">
    <property type="nucleotide sequence ID" value="NZ_ML660087.1"/>
</dbReference>
<dbReference type="InterPro" id="IPR016192">
    <property type="entry name" value="APOBEC/CMP_deaminase_Zn-bd"/>
</dbReference>
<reference evidence="1 2" key="1">
    <citation type="submission" date="2019-06" db="EMBL/GenBank/DDBJ databases">
        <title>Whole genome sequence for Cellvibrionaceae sp. R142.</title>
        <authorList>
            <person name="Wang G."/>
        </authorList>
    </citation>
    <scope>NUCLEOTIDE SEQUENCE [LARGE SCALE GENOMIC DNA]</scope>
    <source>
        <strain evidence="1 2">R142</strain>
    </source>
</reference>
<accession>A0A545U9H0</accession>
<dbReference type="OrthoDB" id="9153660at2"/>
<evidence type="ECO:0000313" key="2">
    <source>
        <dbReference type="Proteomes" id="UP000319732"/>
    </source>
</evidence>
<gene>
    <name evidence="1" type="ORF">FKG94_00770</name>
</gene>
<dbReference type="GO" id="GO:0016787">
    <property type="term" value="F:hydrolase activity"/>
    <property type="evidence" value="ECO:0007669"/>
    <property type="project" value="InterPro"/>
</dbReference>
<evidence type="ECO:0000313" key="1">
    <source>
        <dbReference type="EMBL" id="TQV86122.1"/>
    </source>
</evidence>
<organism evidence="1 2">
    <name type="scientific">Exilibacterium tricleocarpae</name>
    <dbReference type="NCBI Taxonomy" id="2591008"/>
    <lineage>
        <taxon>Bacteria</taxon>
        <taxon>Pseudomonadati</taxon>
        <taxon>Pseudomonadota</taxon>
        <taxon>Gammaproteobacteria</taxon>
        <taxon>Cellvibrionales</taxon>
        <taxon>Cellvibrionaceae</taxon>
        <taxon>Exilibacterium</taxon>
    </lineage>
</organism>
<dbReference type="GO" id="GO:0008270">
    <property type="term" value="F:zinc ion binding"/>
    <property type="evidence" value="ECO:0007669"/>
    <property type="project" value="InterPro"/>
</dbReference>
<protein>
    <submittedName>
        <fullName evidence="1">Uncharacterized protein</fullName>
    </submittedName>
</protein>
<proteinExistence type="predicted"/>
<sequence>MILHWRQLELFYGPDVNRHRAALSQAGQTSYALLMCNWTPSGSRRMASSSGDHAEQRLLQDSIWHIELDAAFQQWTPQLNDPIVVTIAINRSPCASCADRLSDALHQLHYRYAARFPHMRFILASKGYYQGDFVGTGAGGGISRDRVTTGRGMARLKEAGWTNCVLQFGDRLSARGEELLEFLEPDLRRRHTPVRLSS</sequence>
<dbReference type="EMBL" id="VHSG01000002">
    <property type="protein sequence ID" value="TQV86122.1"/>
    <property type="molecule type" value="Genomic_DNA"/>
</dbReference>
<dbReference type="Proteomes" id="UP000319732">
    <property type="component" value="Unassembled WGS sequence"/>
</dbReference>
<dbReference type="AlphaFoldDB" id="A0A545U9H0"/>